<dbReference type="Pfam" id="PF02786">
    <property type="entry name" value="CPSase_L_D2"/>
    <property type="match status" value="2"/>
</dbReference>
<keyword evidence="8" id="KW-0479">Metal-binding</keyword>
<dbReference type="FunFam" id="3.40.50.20:FF:000001">
    <property type="entry name" value="Carbamoyl-phosphate synthase large chain"/>
    <property type="match status" value="2"/>
</dbReference>
<dbReference type="Proteomes" id="UP000509448">
    <property type="component" value="Chromosome"/>
</dbReference>
<dbReference type="Pfam" id="PF02787">
    <property type="entry name" value="CPSase_L_D3"/>
    <property type="match status" value="1"/>
</dbReference>
<dbReference type="InterPro" id="IPR011607">
    <property type="entry name" value="MGS-like_dom"/>
</dbReference>
<dbReference type="PROSITE" id="PS00867">
    <property type="entry name" value="CPSASE_2"/>
    <property type="match status" value="1"/>
</dbReference>
<keyword evidence="11 20" id="KW-0067">ATP-binding</keyword>
<gene>
    <name evidence="23" type="ORF">NAS2_1509</name>
</gene>
<dbReference type="GO" id="GO:0046872">
    <property type="term" value="F:metal ion binding"/>
    <property type="evidence" value="ECO:0007669"/>
    <property type="project" value="UniProtKB-KW"/>
</dbReference>
<evidence type="ECO:0000256" key="8">
    <source>
        <dbReference type="ARBA" id="ARBA00022723"/>
    </source>
</evidence>
<feature type="domain" description="MGS-like" evidence="22">
    <location>
        <begin position="938"/>
        <end position="1070"/>
    </location>
</feature>
<dbReference type="FunFam" id="3.30.470.20:FF:000001">
    <property type="entry name" value="Carbamoyl-phosphate synthase large chain"/>
    <property type="match status" value="1"/>
</dbReference>
<evidence type="ECO:0000256" key="9">
    <source>
        <dbReference type="ARBA" id="ARBA00022737"/>
    </source>
</evidence>
<dbReference type="InterPro" id="IPR011761">
    <property type="entry name" value="ATP-grasp"/>
</dbReference>
<comment type="catalytic activity">
    <reaction evidence="14">
        <text>hydrogencarbonate + NH4(+) + 2 ATP = carbamoyl phosphate + 2 ADP + phosphate + 2 H(+)</text>
        <dbReference type="Rhea" id="RHEA:18029"/>
        <dbReference type="ChEBI" id="CHEBI:15378"/>
        <dbReference type="ChEBI" id="CHEBI:17544"/>
        <dbReference type="ChEBI" id="CHEBI:28938"/>
        <dbReference type="ChEBI" id="CHEBI:30616"/>
        <dbReference type="ChEBI" id="CHEBI:43474"/>
        <dbReference type="ChEBI" id="CHEBI:58228"/>
        <dbReference type="ChEBI" id="CHEBI:456216"/>
        <dbReference type="EC" id="6.3.4.16"/>
    </reaction>
</comment>
<dbReference type="GO" id="GO:0004087">
    <property type="term" value="F:carbamoyl-phosphate synthase (ammonia) activity"/>
    <property type="evidence" value="ECO:0007669"/>
    <property type="project" value="UniProtKB-EC"/>
</dbReference>
<evidence type="ECO:0000256" key="5">
    <source>
        <dbReference type="ARBA" id="ARBA00022571"/>
    </source>
</evidence>
<keyword evidence="6 23" id="KW-0436">Ligase</keyword>
<feature type="domain" description="ATP-grasp" evidence="21">
    <location>
        <begin position="674"/>
        <end position="863"/>
    </location>
</feature>
<protein>
    <recommendedName>
        <fullName evidence="18">Carbamoyl phosphate synthase large chain, N-terminal section</fullName>
        <ecNumber evidence="13">6.3.4.16</ecNumber>
        <ecNumber evidence="4">6.3.5.5</ecNumber>
    </recommendedName>
    <alternativeName>
        <fullName evidence="19">Carbamoyl phosphate synthetase ammonia chain</fullName>
    </alternativeName>
</protein>
<evidence type="ECO:0000256" key="17">
    <source>
        <dbReference type="ARBA" id="ARBA00062056"/>
    </source>
</evidence>
<dbReference type="NCBIfam" id="NF009455">
    <property type="entry name" value="PRK12815.1"/>
    <property type="match status" value="1"/>
</dbReference>
<dbReference type="GO" id="GO:0006526">
    <property type="term" value="P:L-arginine biosynthetic process"/>
    <property type="evidence" value="ECO:0007669"/>
    <property type="project" value="UniProtKB-UniPathway"/>
</dbReference>
<dbReference type="InterPro" id="IPR006275">
    <property type="entry name" value="CPSase_lsu"/>
</dbReference>
<sequence length="1070" mass="116630">MREDVTKVLVIGSGGIKIAEAAEFDYSGSQALKALSEEGIRTVLVNPNVATIQTSHRMADRVYLLPLTPDFAERVIEKERPDGILLGFGGQSALSLGVQLHRSGVLQKYGVKVLGTQVEGIADALDRAAFRELMSRRGFPVPPSVPAGSAEEAIRAADDVGYPVIVRVSFNLGGRGSFVARSRGELSEGLSRAFSHSPVKGVLVERYLEKWKEIEFEVVRDRAGNSAAVACIENLEPMGVHTGDSTVITPCQTLTDREYQELRRASMGVAASIGLVGECNVQHALRPPGDSYYIIETNPRMSRSSALASKATGYPLAYVAAKLALGYTLDEVLNKVTGDTSAFFEPSLDYLVIKSPRWDLQKFWPVDDRLGSEMMSVGEVMSIGRGLEEVLQKAFRMLDIGVDGLVGPETYAEGDLEEVMGRLGSFRPYWLLDAARAIALGASPELISELTGVMPLFTRAVERIVQVGRELGELTTLDERRRRTLLARAARMGFTPTQISRLSGVDARTVEGWLSEVAEPVVKDVDTLAGERPARTGYLYMTQNGQEDDVGAVEHGVVALGAGGFRIGVSVEFDWSLVELTRSLEELGFRVGVVNYNPETVSTDWDLMDRIYNAELDPHQVLWVARKHGTSDVIVFAGGQLGNNAAEELEGLGLRILGTGARQISTAEDRSKFGELVERLGLSQPEWTWARSVDDAISFAESAGYPVIVRPSYVLSGSSMFLARNGKELEDLMRRILAVSRRPVVISKFLDGAIEAEADCASDGRDVLMLPMEHVEGAGVHSGDATMSIPTRRLTTNELLGMADAAAMLARELRILGPFNVQFIVKDGKVHVLELNLRSSRSMPFASKSYGVNLMEVSAAILAGRGLEVRWPDSEVRPGVHVPEVGIWSVKSPQFSWAQIRGAYPFLGPEMRSTGEVAAMGLSFREALLKSWMAAAPNRIPGPDRTALIYGRGLERAQRAMARAGYGCTTLRGAAVRGCAELDPEDAVRTIKGGEVGILMTDGYMPDVDYRVRRAAVDHNVPVVLNRDLAAEVAAAMEEHMNGRLDLGVMELREYWDEGSRRRGMLSRAL</sequence>
<dbReference type="AlphaFoldDB" id="A0A4P2VE61"/>
<dbReference type="PRINTS" id="PR00098">
    <property type="entry name" value="CPSASE"/>
</dbReference>
<evidence type="ECO:0000256" key="3">
    <source>
        <dbReference type="ARBA" id="ARBA00009799"/>
    </source>
</evidence>
<dbReference type="PROSITE" id="PS50975">
    <property type="entry name" value="ATP_GRASP"/>
    <property type="match status" value="2"/>
</dbReference>
<dbReference type="FunFam" id="3.30.470.20:FF:000026">
    <property type="entry name" value="Carbamoyl-phosphate synthase large chain"/>
    <property type="match status" value="1"/>
</dbReference>
<evidence type="ECO:0000256" key="19">
    <source>
        <dbReference type="ARBA" id="ARBA00083945"/>
    </source>
</evidence>
<dbReference type="SUPFAM" id="SSF52440">
    <property type="entry name" value="PreATP-grasp domain"/>
    <property type="match status" value="2"/>
</dbReference>
<keyword evidence="5" id="KW-0055">Arginine biosynthesis</keyword>
<evidence type="ECO:0000256" key="6">
    <source>
        <dbReference type="ARBA" id="ARBA00022598"/>
    </source>
</evidence>
<dbReference type="RefSeq" id="WP_174449069.1">
    <property type="nucleotide sequence ID" value="NZ_AP018732.1"/>
</dbReference>
<evidence type="ECO:0000256" key="11">
    <source>
        <dbReference type="ARBA" id="ARBA00022840"/>
    </source>
</evidence>
<dbReference type="PANTHER" id="PTHR11405:SF53">
    <property type="entry name" value="CARBAMOYL-PHOSPHATE SYNTHASE [AMMONIA], MITOCHONDRIAL"/>
    <property type="match status" value="1"/>
</dbReference>
<dbReference type="Gene3D" id="3.30.1490.20">
    <property type="entry name" value="ATP-grasp fold, A domain"/>
    <property type="match status" value="1"/>
</dbReference>
<feature type="domain" description="ATP-grasp" evidence="21">
    <location>
        <begin position="131"/>
        <end position="325"/>
    </location>
</feature>
<dbReference type="KEGG" id="ccai:NAS2_1509"/>
<dbReference type="PANTHER" id="PTHR11405">
    <property type="entry name" value="CARBAMOYLTRANSFERASE FAMILY MEMBER"/>
    <property type="match status" value="1"/>
</dbReference>
<organism evidence="23 24">
    <name type="scientific">Conexivisphaera calida</name>
    <dbReference type="NCBI Taxonomy" id="1874277"/>
    <lineage>
        <taxon>Archaea</taxon>
        <taxon>Nitrososphaerota</taxon>
        <taxon>Conexivisphaeria</taxon>
        <taxon>Conexivisphaerales</taxon>
        <taxon>Conexivisphaeraceae</taxon>
        <taxon>Conexivisphaera</taxon>
    </lineage>
</organism>
<name>A0A4P2VE61_9ARCH</name>
<dbReference type="Pfam" id="PF25596">
    <property type="entry name" value="CPSase_L_D1"/>
    <property type="match status" value="2"/>
</dbReference>
<dbReference type="InterPro" id="IPR016185">
    <property type="entry name" value="PreATP-grasp_dom_sf"/>
</dbReference>
<dbReference type="InterPro" id="IPR058047">
    <property type="entry name" value="CPSase_preATP-grasp"/>
</dbReference>
<dbReference type="GO" id="GO:0006541">
    <property type="term" value="P:glutamine metabolic process"/>
    <property type="evidence" value="ECO:0007669"/>
    <property type="project" value="TreeGrafter"/>
</dbReference>
<dbReference type="SMART" id="SM01096">
    <property type="entry name" value="CPSase_L_D3"/>
    <property type="match status" value="1"/>
</dbReference>
<evidence type="ECO:0000256" key="20">
    <source>
        <dbReference type="PROSITE-ProRule" id="PRU00409"/>
    </source>
</evidence>
<keyword evidence="7" id="KW-0028">Amino-acid biosynthesis</keyword>
<dbReference type="NCBIfam" id="NF003671">
    <property type="entry name" value="PRK05294.1"/>
    <property type="match status" value="1"/>
</dbReference>
<evidence type="ECO:0000256" key="13">
    <source>
        <dbReference type="ARBA" id="ARBA00044063"/>
    </source>
</evidence>
<dbReference type="OrthoDB" id="85487at2157"/>
<dbReference type="Gene3D" id="1.10.1030.10">
    <property type="entry name" value="Carbamoyl-phosphate synthetase, large subunit oligomerisation domain"/>
    <property type="match status" value="1"/>
</dbReference>
<dbReference type="GO" id="GO:0005524">
    <property type="term" value="F:ATP binding"/>
    <property type="evidence" value="ECO:0007669"/>
    <property type="project" value="UniProtKB-UniRule"/>
</dbReference>
<evidence type="ECO:0000256" key="4">
    <source>
        <dbReference type="ARBA" id="ARBA00012738"/>
    </source>
</evidence>
<evidence type="ECO:0000313" key="24">
    <source>
        <dbReference type="Proteomes" id="UP000509448"/>
    </source>
</evidence>
<comment type="pathway">
    <text evidence="1">Pyrimidine metabolism; UMP biosynthesis via de novo pathway; (S)-dihydroorotate from bicarbonate: step 1/3.</text>
</comment>
<comment type="similarity">
    <text evidence="3">Belongs to the CarB family.</text>
</comment>
<evidence type="ECO:0000256" key="15">
    <source>
        <dbReference type="ARBA" id="ARBA00048816"/>
    </source>
</evidence>
<proteinExistence type="inferred from homology"/>
<dbReference type="InterPro" id="IPR013815">
    <property type="entry name" value="ATP_grasp_subdomain_1"/>
</dbReference>
<dbReference type="InterPro" id="IPR005479">
    <property type="entry name" value="CPAse_ATP-bd"/>
</dbReference>
<evidence type="ECO:0000256" key="16">
    <source>
        <dbReference type="ARBA" id="ARBA00057223"/>
    </source>
</evidence>
<comment type="subunit">
    <text evidence="17">Composed of two chains; the small (or glutamine) chain promotes the hydrolysis of glutamine to ammonia, which is used by the large (or ammonia) chain to synthesize carbamoyl phosphate. Tetramer of heterodimers (alpha,beta)4.</text>
</comment>
<evidence type="ECO:0000256" key="1">
    <source>
        <dbReference type="ARBA" id="ARBA00004812"/>
    </source>
</evidence>
<evidence type="ECO:0000256" key="12">
    <source>
        <dbReference type="ARBA" id="ARBA00023211"/>
    </source>
</evidence>
<dbReference type="SUPFAM" id="SSF56059">
    <property type="entry name" value="Glutathione synthetase ATP-binding domain-like"/>
    <property type="match status" value="2"/>
</dbReference>
<evidence type="ECO:0000313" key="23">
    <source>
        <dbReference type="EMBL" id="BBE42889.1"/>
    </source>
</evidence>
<evidence type="ECO:0000256" key="18">
    <source>
        <dbReference type="ARBA" id="ARBA00071108"/>
    </source>
</evidence>
<dbReference type="GeneID" id="55585319"/>
<dbReference type="GO" id="GO:0004088">
    <property type="term" value="F:carbamoyl-phosphate synthase (glutamine-hydrolyzing) activity"/>
    <property type="evidence" value="ECO:0007669"/>
    <property type="project" value="UniProtKB-EC"/>
</dbReference>
<dbReference type="UniPathway" id="UPA00068">
    <property type="reaction ID" value="UER00171"/>
</dbReference>
<dbReference type="EC" id="6.3.5.5" evidence="4"/>
<dbReference type="InterPro" id="IPR005480">
    <property type="entry name" value="CPSase_lsu_oligo"/>
</dbReference>
<dbReference type="SUPFAM" id="SSF48108">
    <property type="entry name" value="Carbamoyl phosphate synthetase, large subunit connection domain"/>
    <property type="match status" value="1"/>
</dbReference>
<dbReference type="Gene3D" id="3.40.50.20">
    <property type="match status" value="2"/>
</dbReference>
<dbReference type="Gene3D" id="3.30.470.20">
    <property type="entry name" value="ATP-grasp fold, B domain"/>
    <property type="match status" value="2"/>
</dbReference>
<reference evidence="23 24" key="1">
    <citation type="journal article" date="2019" name="ISME J.">
        <title>Isolation and characterization of a thermophilic sulfur- and iron-reducing thaumarchaeote from a terrestrial acidic hot spring.</title>
        <authorList>
            <person name="Kato S."/>
            <person name="Itoh T."/>
            <person name="Yuki M."/>
            <person name="Nagamori M."/>
            <person name="Ohnishi M."/>
            <person name="Uematsu K."/>
            <person name="Suzuki K."/>
            <person name="Takashina T."/>
            <person name="Ohkuma M."/>
        </authorList>
    </citation>
    <scope>NUCLEOTIDE SEQUENCE [LARGE SCALE GENOMIC DNA]</scope>
    <source>
        <strain evidence="23 24">NAS-02</strain>
    </source>
</reference>
<comment type="pathway">
    <text evidence="2">Amino-acid biosynthesis; L-arginine biosynthesis; carbamoyl phosphate from bicarbonate: step 1/1.</text>
</comment>
<dbReference type="EC" id="6.3.4.16" evidence="13"/>
<evidence type="ECO:0000259" key="21">
    <source>
        <dbReference type="PROSITE" id="PS50975"/>
    </source>
</evidence>
<accession>A0A4P2VE61</accession>
<evidence type="ECO:0000256" key="2">
    <source>
        <dbReference type="ARBA" id="ARBA00005077"/>
    </source>
</evidence>
<keyword evidence="12" id="KW-0464">Manganese</keyword>
<dbReference type="InterPro" id="IPR005483">
    <property type="entry name" value="CPSase_dom"/>
</dbReference>
<evidence type="ECO:0000256" key="14">
    <source>
        <dbReference type="ARBA" id="ARBA00047359"/>
    </source>
</evidence>
<evidence type="ECO:0000256" key="7">
    <source>
        <dbReference type="ARBA" id="ARBA00022605"/>
    </source>
</evidence>
<evidence type="ECO:0000256" key="10">
    <source>
        <dbReference type="ARBA" id="ARBA00022741"/>
    </source>
</evidence>
<comment type="function">
    <text evidence="16">Large subunit of the glutamine-dependent carbamoyl phosphate synthetase (CPSase). CPSase catalyzes the formation of carbamoyl phosphate from the ammonia moiety of glutamine, carbonate, and phosphate donated by ATP, constituting the first step of 2 biosynthetic pathways, one leading to arginine and/or urea and the other to pyrimidine nucleotides. The large subunit (synthetase) binds the substrates ammonia (free or transferred from glutamine from the small subunit), hydrogencarbonate and ATP and carries out an ATP-coupled ligase reaction, activating hydrogencarbonate by forming carboxy phosphate which reacts with ammonia to form carbamoyl phosphate.</text>
</comment>
<comment type="catalytic activity">
    <reaction evidence="15">
        <text>hydrogencarbonate + L-glutamine + 2 ATP + H2O = carbamoyl phosphate + L-glutamate + 2 ADP + phosphate + 2 H(+)</text>
        <dbReference type="Rhea" id="RHEA:18633"/>
        <dbReference type="ChEBI" id="CHEBI:15377"/>
        <dbReference type="ChEBI" id="CHEBI:15378"/>
        <dbReference type="ChEBI" id="CHEBI:17544"/>
        <dbReference type="ChEBI" id="CHEBI:29985"/>
        <dbReference type="ChEBI" id="CHEBI:30616"/>
        <dbReference type="ChEBI" id="CHEBI:43474"/>
        <dbReference type="ChEBI" id="CHEBI:58228"/>
        <dbReference type="ChEBI" id="CHEBI:58359"/>
        <dbReference type="ChEBI" id="CHEBI:456216"/>
        <dbReference type="EC" id="6.3.5.5"/>
    </reaction>
</comment>
<dbReference type="EMBL" id="AP018732">
    <property type="protein sequence ID" value="BBE42889.1"/>
    <property type="molecule type" value="Genomic_DNA"/>
</dbReference>
<keyword evidence="24" id="KW-1185">Reference proteome</keyword>
<dbReference type="InterPro" id="IPR036897">
    <property type="entry name" value="CarbamoylP_synth_lsu_oligo_sf"/>
</dbReference>
<keyword evidence="9" id="KW-0677">Repeat</keyword>
<dbReference type="PROSITE" id="PS51855">
    <property type="entry name" value="MGS"/>
    <property type="match status" value="1"/>
</dbReference>
<keyword evidence="10 20" id="KW-0547">Nucleotide-binding</keyword>
<dbReference type="NCBIfam" id="TIGR01369">
    <property type="entry name" value="CPSaseII_lrg"/>
    <property type="match status" value="1"/>
</dbReference>
<evidence type="ECO:0000259" key="22">
    <source>
        <dbReference type="PROSITE" id="PS51855"/>
    </source>
</evidence>
<dbReference type="GO" id="GO:0005737">
    <property type="term" value="C:cytoplasm"/>
    <property type="evidence" value="ECO:0007669"/>
    <property type="project" value="TreeGrafter"/>
</dbReference>